<reference evidence="2 3" key="1">
    <citation type="submission" date="2024-02" db="EMBL/GenBank/DDBJ databases">
        <title>Characterization of antibiotic resistant novel bacterial strains and their environmental applications.</title>
        <authorList>
            <person name="Manzoor S."/>
            <person name="Abbas S."/>
            <person name="Arshad M."/>
            <person name="Li W.J."/>
            <person name="Ahmed I."/>
        </authorList>
    </citation>
    <scope>NUCLEOTIDE SEQUENCE [LARGE SCALE GENOMIC DNA]</scope>
    <source>
        <strain evidence="2 3">KACC 15558</strain>
    </source>
</reference>
<evidence type="ECO:0000259" key="1">
    <source>
        <dbReference type="PROSITE" id="PS51462"/>
    </source>
</evidence>
<dbReference type="SUPFAM" id="SSF55811">
    <property type="entry name" value="Nudix"/>
    <property type="match status" value="1"/>
</dbReference>
<name>A0ABP9TX87_9MICO</name>
<protein>
    <recommendedName>
        <fullName evidence="1">Nudix hydrolase domain-containing protein</fullName>
    </recommendedName>
</protein>
<sequence>MITLDTARAEVAGAVRTGGFAEAFAQLFAAAGPAALVRQGTAEHVTASCLVVDPAAEAVLLTHHRRARRWMQFGGHLESADASLHAAASREAVEESGLDSFTWVSPAPIDLHVHDLAGDFGTCRRHFDVVFAAVAPVSQLPAVSEESLDVAWFPLSQLPEALMPDLVVRLPQLYRSAVEQFDRAAPEGLSPAAEPLTPRG</sequence>
<gene>
    <name evidence="2" type="ORF">KACC15558_03990</name>
</gene>
<dbReference type="Pfam" id="PF00293">
    <property type="entry name" value="NUDIX"/>
    <property type="match status" value="1"/>
</dbReference>
<feature type="domain" description="Nudix hydrolase" evidence="1">
    <location>
        <begin position="42"/>
        <end position="175"/>
    </location>
</feature>
<dbReference type="Proteomes" id="UP001498935">
    <property type="component" value="Unassembled WGS sequence"/>
</dbReference>
<dbReference type="EMBL" id="BAABNP010000001">
    <property type="protein sequence ID" value="GAA5339359.1"/>
    <property type="molecule type" value="Genomic_DNA"/>
</dbReference>
<dbReference type="Gene3D" id="3.90.79.10">
    <property type="entry name" value="Nucleoside Triphosphate Pyrophosphohydrolase"/>
    <property type="match status" value="1"/>
</dbReference>
<dbReference type="InterPro" id="IPR015797">
    <property type="entry name" value="NUDIX_hydrolase-like_dom_sf"/>
</dbReference>
<dbReference type="InterPro" id="IPR000086">
    <property type="entry name" value="NUDIX_hydrolase_dom"/>
</dbReference>
<organism evidence="2 3">
    <name type="scientific">Brevibacterium ammoniilyticum</name>
    <dbReference type="NCBI Taxonomy" id="1046555"/>
    <lineage>
        <taxon>Bacteria</taxon>
        <taxon>Bacillati</taxon>
        <taxon>Actinomycetota</taxon>
        <taxon>Actinomycetes</taxon>
        <taxon>Micrococcales</taxon>
        <taxon>Brevibacteriaceae</taxon>
        <taxon>Brevibacterium</taxon>
    </lineage>
</organism>
<keyword evidence="3" id="KW-1185">Reference proteome</keyword>
<dbReference type="PROSITE" id="PS51462">
    <property type="entry name" value="NUDIX"/>
    <property type="match status" value="1"/>
</dbReference>
<evidence type="ECO:0000313" key="2">
    <source>
        <dbReference type="EMBL" id="GAA5339359.1"/>
    </source>
</evidence>
<dbReference type="RefSeq" id="WP_342037023.1">
    <property type="nucleotide sequence ID" value="NZ_BAABBK010000001.1"/>
</dbReference>
<proteinExistence type="predicted"/>
<accession>A0ABP9TX87</accession>
<dbReference type="CDD" id="cd03674">
    <property type="entry name" value="NUDIX_Hydrolase"/>
    <property type="match status" value="1"/>
</dbReference>
<evidence type="ECO:0000313" key="3">
    <source>
        <dbReference type="Proteomes" id="UP001498935"/>
    </source>
</evidence>
<comment type="caution">
    <text evidence="2">The sequence shown here is derived from an EMBL/GenBank/DDBJ whole genome shotgun (WGS) entry which is preliminary data.</text>
</comment>